<gene>
    <name evidence="2" type="ORF">AVDCRST_MAG66-1122</name>
</gene>
<keyword evidence="1" id="KW-0472">Membrane</keyword>
<name>A0A6J4NRZ8_9PSEU</name>
<dbReference type="InterPro" id="IPR026467">
    <property type="entry name" value="Ser/Gly_Cys_C_dom"/>
</dbReference>
<keyword evidence="1" id="KW-1133">Transmembrane helix</keyword>
<dbReference type="EMBL" id="CADCUS010000167">
    <property type="protein sequence ID" value="CAA9395632.1"/>
    <property type="molecule type" value="Genomic_DNA"/>
</dbReference>
<evidence type="ECO:0000313" key="2">
    <source>
        <dbReference type="EMBL" id="CAA9395632.1"/>
    </source>
</evidence>
<reference evidence="2" key="1">
    <citation type="submission" date="2020-02" db="EMBL/GenBank/DDBJ databases">
        <authorList>
            <person name="Meier V. D."/>
        </authorList>
    </citation>
    <scope>NUCLEOTIDE SEQUENCE</scope>
    <source>
        <strain evidence="2">AVDCRST_MAG66</strain>
    </source>
</reference>
<dbReference type="NCBIfam" id="TIGR04222">
    <property type="entry name" value="near_uncomplex"/>
    <property type="match status" value="1"/>
</dbReference>
<evidence type="ECO:0008006" key="3">
    <source>
        <dbReference type="Google" id="ProtNLM"/>
    </source>
</evidence>
<organism evidence="2">
    <name type="scientific">uncultured Pseudonocardia sp</name>
    <dbReference type="NCBI Taxonomy" id="211455"/>
    <lineage>
        <taxon>Bacteria</taxon>
        <taxon>Bacillati</taxon>
        <taxon>Actinomycetota</taxon>
        <taxon>Actinomycetes</taxon>
        <taxon>Pseudonocardiales</taxon>
        <taxon>Pseudonocardiaceae</taxon>
        <taxon>Pseudonocardia</taxon>
        <taxon>environmental samples</taxon>
    </lineage>
</organism>
<proteinExistence type="predicted"/>
<sequence length="116" mass="12318">MGETWGISGPAFLTGYLLLAVVTWIVTTRWRRALTDGSDRPAPRHPHDLAFLNGGPDLAVTSALTAMHLTGTVAPRRGEVQAVGRPGPGADALERAIHVAAATPVARRRLPLTRPV</sequence>
<dbReference type="AlphaFoldDB" id="A0A6J4NRZ8"/>
<protein>
    <recommendedName>
        <fullName evidence="3">TIGR04222 domain-containing membrane protein</fullName>
    </recommendedName>
</protein>
<feature type="non-terminal residue" evidence="2">
    <location>
        <position position="116"/>
    </location>
</feature>
<accession>A0A6J4NRZ8</accession>
<evidence type="ECO:0000256" key="1">
    <source>
        <dbReference type="SAM" id="Phobius"/>
    </source>
</evidence>
<keyword evidence="1" id="KW-0812">Transmembrane</keyword>
<feature type="transmembrane region" description="Helical" evidence="1">
    <location>
        <begin position="6"/>
        <end position="26"/>
    </location>
</feature>